<gene>
    <name evidence="2" type="ORF">IAD19_00060</name>
</gene>
<dbReference type="Gene3D" id="3.40.1360.10">
    <property type="match status" value="1"/>
</dbReference>
<dbReference type="InterPro" id="IPR006171">
    <property type="entry name" value="TOPRIM_dom"/>
</dbReference>
<reference evidence="2" key="1">
    <citation type="submission" date="2020-10" db="EMBL/GenBank/DDBJ databases">
        <authorList>
            <person name="Gilroy R."/>
        </authorList>
    </citation>
    <scope>NUCLEOTIDE SEQUENCE</scope>
    <source>
        <strain evidence="2">4509</strain>
    </source>
</reference>
<evidence type="ECO:0000313" key="3">
    <source>
        <dbReference type="Proteomes" id="UP000824082"/>
    </source>
</evidence>
<comment type="caution">
    <text evidence="2">The sequence shown here is derived from an EMBL/GenBank/DDBJ whole genome shotgun (WGS) entry which is preliminary data.</text>
</comment>
<dbReference type="PROSITE" id="PS50880">
    <property type="entry name" value="TOPRIM"/>
    <property type="match status" value="1"/>
</dbReference>
<protein>
    <submittedName>
        <fullName evidence="2">DUF4093 domain-containing protein</fullName>
    </submittedName>
</protein>
<sequence>MLHIKQAVVVEGRYDKIALSAVLDAPILTTEGFRIFSDKEKAATLAHLAKTRGLVVITDSDSAGFRIRNYIKSVTRDENVLHLYIPQIIGRERRKSAPSKEGFLGVEGFSPQQLEALLRRQGLTDDRDTQAAPPFTPAQFYQLGLNGQEGSAQKRQKVLAHFGLPSYLSAKAMRTILHCYTDYEGLAALCETL</sequence>
<dbReference type="SUPFAM" id="SSF110455">
    <property type="entry name" value="Toprim domain"/>
    <property type="match status" value="1"/>
</dbReference>
<dbReference type="PANTHER" id="PTHR39156">
    <property type="entry name" value="RIBONUCLEASE M5"/>
    <property type="match status" value="1"/>
</dbReference>
<dbReference type="Pfam" id="PF13331">
    <property type="entry name" value="DUF4093"/>
    <property type="match status" value="1"/>
</dbReference>
<evidence type="ECO:0000313" key="2">
    <source>
        <dbReference type="EMBL" id="HIU40932.1"/>
    </source>
</evidence>
<dbReference type="AlphaFoldDB" id="A0A9D1LJH6"/>
<dbReference type="EMBL" id="DVMX01000002">
    <property type="protein sequence ID" value="HIU40932.1"/>
    <property type="molecule type" value="Genomic_DNA"/>
</dbReference>
<feature type="domain" description="Toprim" evidence="1">
    <location>
        <begin position="5"/>
        <end position="99"/>
    </location>
</feature>
<dbReference type="GO" id="GO:0006364">
    <property type="term" value="P:rRNA processing"/>
    <property type="evidence" value="ECO:0007669"/>
    <property type="project" value="TreeGrafter"/>
</dbReference>
<reference evidence="2" key="2">
    <citation type="journal article" date="2021" name="PeerJ">
        <title>Extensive microbial diversity within the chicken gut microbiome revealed by metagenomics and culture.</title>
        <authorList>
            <person name="Gilroy R."/>
            <person name="Ravi A."/>
            <person name="Getino M."/>
            <person name="Pursley I."/>
            <person name="Horton D.L."/>
            <person name="Alikhan N.F."/>
            <person name="Baker D."/>
            <person name="Gharbi K."/>
            <person name="Hall N."/>
            <person name="Watson M."/>
            <person name="Adriaenssens E.M."/>
            <person name="Foster-Nyarko E."/>
            <person name="Jarju S."/>
            <person name="Secka A."/>
            <person name="Antonio M."/>
            <person name="Oren A."/>
            <person name="Chaudhuri R.R."/>
            <person name="La Ragione R."/>
            <person name="Hildebrand F."/>
            <person name="Pallen M.J."/>
        </authorList>
    </citation>
    <scope>NUCLEOTIDE SEQUENCE</scope>
    <source>
        <strain evidence="2">4509</strain>
    </source>
</reference>
<dbReference type="PANTHER" id="PTHR39156:SF1">
    <property type="entry name" value="RIBONUCLEASE M5"/>
    <property type="match status" value="1"/>
</dbReference>
<evidence type="ECO:0000259" key="1">
    <source>
        <dbReference type="PROSITE" id="PS50880"/>
    </source>
</evidence>
<organism evidence="2 3">
    <name type="scientific">Candidatus Egerieicola faecale</name>
    <dbReference type="NCBI Taxonomy" id="2840774"/>
    <lineage>
        <taxon>Bacteria</taxon>
        <taxon>Bacillati</taxon>
        <taxon>Bacillota</taxon>
        <taxon>Clostridia</taxon>
        <taxon>Eubacteriales</taxon>
        <taxon>Oscillospiraceae</taxon>
        <taxon>Oscillospiraceae incertae sedis</taxon>
        <taxon>Candidatus Egerieicola</taxon>
    </lineage>
</organism>
<proteinExistence type="predicted"/>
<dbReference type="Proteomes" id="UP000824082">
    <property type="component" value="Unassembled WGS sequence"/>
</dbReference>
<dbReference type="GO" id="GO:0043822">
    <property type="term" value="F:ribonuclease M5 activity"/>
    <property type="evidence" value="ECO:0007669"/>
    <property type="project" value="TreeGrafter"/>
</dbReference>
<accession>A0A9D1LJH6</accession>
<name>A0A9D1LJH6_9FIRM</name>
<dbReference type="InterPro" id="IPR025156">
    <property type="entry name" value="RNase_M5_C"/>
</dbReference>